<keyword evidence="2" id="KW-1185">Reference proteome</keyword>
<organism evidence="1 2">
    <name type="scientific">Ruminiclostridium cellobioparum subsp. termitidis CT1112</name>
    <dbReference type="NCBI Taxonomy" id="1195236"/>
    <lineage>
        <taxon>Bacteria</taxon>
        <taxon>Bacillati</taxon>
        <taxon>Bacillota</taxon>
        <taxon>Clostridia</taxon>
        <taxon>Eubacteriales</taxon>
        <taxon>Oscillospiraceae</taxon>
        <taxon>Ruminiclostridium</taxon>
    </lineage>
</organism>
<dbReference type="AlphaFoldDB" id="S0FY64"/>
<gene>
    <name evidence="1" type="ORF">CTER_0467</name>
</gene>
<accession>S0FY64</accession>
<dbReference type="RefSeq" id="WP_004623840.1">
    <property type="nucleotide sequence ID" value="NZ_AORV01000018.1"/>
</dbReference>
<name>S0FY64_RUMCE</name>
<comment type="caution">
    <text evidence="1">The sequence shown here is derived from an EMBL/GenBank/DDBJ whole genome shotgun (WGS) entry which is preliminary data.</text>
</comment>
<sequence length="227" mass="26369">MIDGRIKIEFLKPEIWTNLGTVLAPLINTGKILHILDQGSGVYKAQTSDHQNFSLEAYVKGQVLSIDDIFVEFSDIIEIRVYTPEGLISYYGEIQKATVYKQDIDDYFIGLYHAQENGAGIKIYKRNSQTMRCYMERLKACLKGEIDNAVVFIWLTDNDKLYFNCILEFMKGKLTRLSTSDRYPDADEDYESIYGMIKKEYSCKIIPVRMELKDYLQKAKEIWLMSL</sequence>
<dbReference type="PATRIC" id="fig|1195236.3.peg.784"/>
<reference evidence="1 2" key="1">
    <citation type="journal article" date="2013" name="Genome Announc.">
        <title>Draft Genome Sequence of the Cellulolytic, Mesophilic, Anaerobic Bacterium Clostridium termitidis Strain CT1112 (DSM 5398).</title>
        <authorList>
            <person name="Lal S."/>
            <person name="Ramachandran U."/>
            <person name="Zhang X."/>
            <person name="Munir R."/>
            <person name="Sparling R."/>
            <person name="Levin D.B."/>
        </authorList>
    </citation>
    <scope>NUCLEOTIDE SEQUENCE [LARGE SCALE GENOMIC DNA]</scope>
    <source>
        <strain evidence="1 2">CT1112</strain>
    </source>
</reference>
<dbReference type="STRING" id="1195236.CTER_0467"/>
<protein>
    <submittedName>
        <fullName evidence="1">Uncharacterized protein</fullName>
    </submittedName>
</protein>
<evidence type="ECO:0000313" key="2">
    <source>
        <dbReference type="Proteomes" id="UP000014155"/>
    </source>
</evidence>
<dbReference type="Proteomes" id="UP000014155">
    <property type="component" value="Unassembled WGS sequence"/>
</dbReference>
<proteinExistence type="predicted"/>
<evidence type="ECO:0000313" key="1">
    <source>
        <dbReference type="EMBL" id="EMS73528.1"/>
    </source>
</evidence>
<dbReference type="EMBL" id="AORV01000018">
    <property type="protein sequence ID" value="EMS73528.1"/>
    <property type="molecule type" value="Genomic_DNA"/>
</dbReference>